<dbReference type="GO" id="GO:0008168">
    <property type="term" value="F:methyltransferase activity"/>
    <property type="evidence" value="ECO:0007669"/>
    <property type="project" value="UniProtKB-KW"/>
</dbReference>
<evidence type="ECO:0000256" key="1">
    <source>
        <dbReference type="ARBA" id="ARBA00022679"/>
    </source>
</evidence>
<dbReference type="AlphaFoldDB" id="A0A9D1LTT3"/>
<feature type="domain" description="Methyltransferase" evidence="2">
    <location>
        <begin position="44"/>
        <end position="138"/>
    </location>
</feature>
<reference evidence="3" key="1">
    <citation type="submission" date="2020-10" db="EMBL/GenBank/DDBJ databases">
        <authorList>
            <person name="Gilroy R."/>
        </authorList>
    </citation>
    <scope>NUCLEOTIDE SEQUENCE</scope>
    <source>
        <strain evidence="3">ChiSjej4B22-9803</strain>
    </source>
</reference>
<dbReference type="Proteomes" id="UP000824111">
    <property type="component" value="Unassembled WGS sequence"/>
</dbReference>
<comment type="caution">
    <text evidence="3">The sequence shown here is derived from an EMBL/GenBank/DDBJ whole genome shotgun (WGS) entry which is preliminary data.</text>
</comment>
<dbReference type="Pfam" id="PF13649">
    <property type="entry name" value="Methyltransf_25"/>
    <property type="match status" value="1"/>
</dbReference>
<dbReference type="Gene3D" id="3.40.50.150">
    <property type="entry name" value="Vaccinia Virus protein VP39"/>
    <property type="match status" value="1"/>
</dbReference>
<dbReference type="InterPro" id="IPR029063">
    <property type="entry name" value="SAM-dependent_MTases_sf"/>
</dbReference>
<dbReference type="Gene3D" id="2.20.25.110">
    <property type="entry name" value="S-adenosyl-L-methionine-dependent methyltransferases"/>
    <property type="match status" value="1"/>
</dbReference>
<keyword evidence="3" id="KW-0489">Methyltransferase</keyword>
<proteinExistence type="predicted"/>
<sequence length="247" mass="28490">MMHNCYADFAAYYDRLIRQDINYEQWADYIENLFARYGLNPDLVCDLACGTGNITLPLSRRGYDMIGVDRSAEMLAAAREKPGGERILFLNQDMTHLDLYGTADAFLCMIDGFNYILQPQALLRMLRRIKSCFLNPGGILIFDVSSQYKLSTILGNNTFIYDTDAIFYTWENHYIQSKHLCDMELNFFIKEHGRYKRFRERHLQRAYSAAELAGLLRKAGFSKIEAFGELSFAPPAENSSRIVFTAR</sequence>
<keyword evidence="1" id="KW-0808">Transferase</keyword>
<reference evidence="3" key="2">
    <citation type="journal article" date="2021" name="PeerJ">
        <title>Extensive microbial diversity within the chicken gut microbiome revealed by metagenomics and culture.</title>
        <authorList>
            <person name="Gilroy R."/>
            <person name="Ravi A."/>
            <person name="Getino M."/>
            <person name="Pursley I."/>
            <person name="Horton D.L."/>
            <person name="Alikhan N.F."/>
            <person name="Baker D."/>
            <person name="Gharbi K."/>
            <person name="Hall N."/>
            <person name="Watson M."/>
            <person name="Adriaenssens E.M."/>
            <person name="Foster-Nyarko E."/>
            <person name="Jarju S."/>
            <person name="Secka A."/>
            <person name="Antonio M."/>
            <person name="Oren A."/>
            <person name="Chaudhuri R.R."/>
            <person name="La Ragione R."/>
            <person name="Hildebrand F."/>
            <person name="Pallen M.J."/>
        </authorList>
    </citation>
    <scope>NUCLEOTIDE SEQUENCE</scope>
    <source>
        <strain evidence="3">ChiSjej4B22-9803</strain>
    </source>
</reference>
<evidence type="ECO:0000313" key="3">
    <source>
        <dbReference type="EMBL" id="HIU47805.1"/>
    </source>
</evidence>
<protein>
    <submittedName>
        <fullName evidence="3">Methyltransferase domain-containing protein</fullName>
    </submittedName>
</protein>
<dbReference type="InterPro" id="IPR041698">
    <property type="entry name" value="Methyltransf_25"/>
</dbReference>
<dbReference type="SUPFAM" id="SSF53335">
    <property type="entry name" value="S-adenosyl-L-methionine-dependent methyltransferases"/>
    <property type="match status" value="1"/>
</dbReference>
<evidence type="ECO:0000313" key="4">
    <source>
        <dbReference type="Proteomes" id="UP000824111"/>
    </source>
</evidence>
<dbReference type="PANTHER" id="PTHR43861">
    <property type="entry name" value="TRANS-ACONITATE 2-METHYLTRANSFERASE-RELATED"/>
    <property type="match status" value="1"/>
</dbReference>
<name>A0A9D1LTT3_9FIRM</name>
<dbReference type="CDD" id="cd02440">
    <property type="entry name" value="AdoMet_MTases"/>
    <property type="match status" value="1"/>
</dbReference>
<dbReference type="EMBL" id="DVND01000010">
    <property type="protein sequence ID" value="HIU47805.1"/>
    <property type="molecule type" value="Genomic_DNA"/>
</dbReference>
<organism evidence="3 4">
    <name type="scientific">Candidatus Avimonoglobus intestinipullorum</name>
    <dbReference type="NCBI Taxonomy" id="2840699"/>
    <lineage>
        <taxon>Bacteria</taxon>
        <taxon>Bacillati</taxon>
        <taxon>Bacillota</taxon>
        <taxon>Clostridia</taxon>
        <taxon>Eubacteriales</taxon>
        <taxon>Candidatus Avimonoglobus</taxon>
    </lineage>
</organism>
<accession>A0A9D1LTT3</accession>
<gene>
    <name evidence="3" type="ORF">IAB04_00415</name>
</gene>
<dbReference type="GO" id="GO:0032259">
    <property type="term" value="P:methylation"/>
    <property type="evidence" value="ECO:0007669"/>
    <property type="project" value="UniProtKB-KW"/>
</dbReference>
<evidence type="ECO:0000259" key="2">
    <source>
        <dbReference type="Pfam" id="PF13649"/>
    </source>
</evidence>